<dbReference type="Proteomes" id="UP001307889">
    <property type="component" value="Chromosome 14"/>
</dbReference>
<protein>
    <recommendedName>
        <fullName evidence="7">Gamma-soluble NSF attachment protein</fullName>
    </recommendedName>
    <alternativeName>
        <fullName evidence="8">N-ethylmaleimide-sensitive factor attachment protein gamma</fullName>
    </alternativeName>
</protein>
<evidence type="ECO:0000256" key="6">
    <source>
        <dbReference type="ARBA" id="ARBA00023136"/>
    </source>
</evidence>
<feature type="region of interest" description="Disordered" evidence="9">
    <location>
        <begin position="275"/>
        <end position="327"/>
    </location>
</feature>
<dbReference type="Pfam" id="PF14938">
    <property type="entry name" value="SNAP"/>
    <property type="match status" value="1"/>
</dbReference>
<evidence type="ECO:0000256" key="7">
    <source>
        <dbReference type="ARBA" id="ARBA00040047"/>
    </source>
</evidence>
<gene>
    <name evidence="10" type="ORF">NTJ_15691</name>
</gene>
<dbReference type="SUPFAM" id="SSF48452">
    <property type="entry name" value="TPR-like"/>
    <property type="match status" value="1"/>
</dbReference>
<evidence type="ECO:0000256" key="9">
    <source>
        <dbReference type="SAM" id="MobiDB-lite"/>
    </source>
</evidence>
<keyword evidence="3" id="KW-0813">Transport</keyword>
<evidence type="ECO:0000313" key="10">
    <source>
        <dbReference type="EMBL" id="BET02873.1"/>
    </source>
</evidence>
<dbReference type="InterPro" id="IPR011990">
    <property type="entry name" value="TPR-like_helical_dom_sf"/>
</dbReference>
<dbReference type="EMBL" id="AP028922">
    <property type="protein sequence ID" value="BET02873.1"/>
    <property type="molecule type" value="Genomic_DNA"/>
</dbReference>
<evidence type="ECO:0000256" key="8">
    <source>
        <dbReference type="ARBA" id="ARBA00042485"/>
    </source>
</evidence>
<sequence>MSDMNKFEEGLELMRAAEKSLKTTLLKWRPDFETAADQYSKAATCFKLAKSFDQCKECHIMASDCHRQNRSLFHAARSLEQAVLTCKDLSNLVDVAPLADKAANYYQQQGSYDAAASALDKAAKIIEPTQPENALRLYQKAADIVSGEDSPRQAAEYASKIARILVKLQMYDQATDAIRREIGLHQQSENIAAIGRLAVALVLVQLARGDTVAAEKAFKEWGNCCEAPEVQTLEMLLQAFDVEDPDDARRALNNPFIKHMDIEYARLARDLPLPEMTSAGPPKASVRPNAAPSYVSPNAKNNQPNSQGPTPPTASGHQDDGDDLGLC</sequence>
<dbReference type="InterPro" id="IPR000744">
    <property type="entry name" value="NSF_attach"/>
</dbReference>
<proteinExistence type="inferred from homology"/>
<evidence type="ECO:0000256" key="2">
    <source>
        <dbReference type="ARBA" id="ARBA00010050"/>
    </source>
</evidence>
<evidence type="ECO:0000256" key="3">
    <source>
        <dbReference type="ARBA" id="ARBA00022448"/>
    </source>
</evidence>
<evidence type="ECO:0000256" key="1">
    <source>
        <dbReference type="ARBA" id="ARBA00004170"/>
    </source>
</evidence>
<reference evidence="10 11" key="1">
    <citation type="submission" date="2023-09" db="EMBL/GenBank/DDBJ databases">
        <title>Nesidiocoris tenuis whole genome shotgun sequence.</title>
        <authorList>
            <person name="Shibata T."/>
            <person name="Shimoda M."/>
            <person name="Kobayashi T."/>
            <person name="Uehara T."/>
        </authorList>
    </citation>
    <scope>NUCLEOTIDE SEQUENCE [LARGE SCALE GENOMIC DNA]</scope>
    <source>
        <strain evidence="10 11">Japan</strain>
    </source>
</reference>
<dbReference type="Gene3D" id="1.25.40.10">
    <property type="entry name" value="Tetratricopeptide repeat domain"/>
    <property type="match status" value="1"/>
</dbReference>
<comment type="subcellular location">
    <subcellularLocation>
        <location evidence="1">Membrane</location>
        <topology evidence="1">Peripheral membrane protein</topology>
    </subcellularLocation>
</comment>
<feature type="compositionally biased region" description="Polar residues" evidence="9">
    <location>
        <begin position="295"/>
        <end position="316"/>
    </location>
</feature>
<dbReference type="PANTHER" id="PTHR13768:SF2">
    <property type="entry name" value="GAMMA-SOLUBLE NSF ATTACHMENT PROTEIN"/>
    <property type="match status" value="1"/>
</dbReference>
<name>A0ABN7BGL3_9HEMI</name>
<keyword evidence="5" id="KW-0653">Protein transport</keyword>
<evidence type="ECO:0000313" key="11">
    <source>
        <dbReference type="Proteomes" id="UP001307889"/>
    </source>
</evidence>
<dbReference type="PANTHER" id="PTHR13768">
    <property type="entry name" value="SOLUBLE NSF ATTACHMENT PROTEIN SNAP"/>
    <property type="match status" value="1"/>
</dbReference>
<keyword evidence="4" id="KW-0931">ER-Golgi transport</keyword>
<evidence type="ECO:0000256" key="5">
    <source>
        <dbReference type="ARBA" id="ARBA00022927"/>
    </source>
</evidence>
<organism evidence="10 11">
    <name type="scientific">Nesidiocoris tenuis</name>
    <dbReference type="NCBI Taxonomy" id="355587"/>
    <lineage>
        <taxon>Eukaryota</taxon>
        <taxon>Metazoa</taxon>
        <taxon>Ecdysozoa</taxon>
        <taxon>Arthropoda</taxon>
        <taxon>Hexapoda</taxon>
        <taxon>Insecta</taxon>
        <taxon>Pterygota</taxon>
        <taxon>Neoptera</taxon>
        <taxon>Paraneoptera</taxon>
        <taxon>Hemiptera</taxon>
        <taxon>Heteroptera</taxon>
        <taxon>Panheteroptera</taxon>
        <taxon>Cimicomorpha</taxon>
        <taxon>Miridae</taxon>
        <taxon>Dicyphina</taxon>
        <taxon>Nesidiocoris</taxon>
    </lineage>
</organism>
<accession>A0ABN7BGL3</accession>
<keyword evidence="6" id="KW-0472">Membrane</keyword>
<evidence type="ECO:0000256" key="4">
    <source>
        <dbReference type="ARBA" id="ARBA00022892"/>
    </source>
</evidence>
<comment type="similarity">
    <text evidence="2">Belongs to the SNAP family.</text>
</comment>
<keyword evidence="11" id="KW-1185">Reference proteome</keyword>